<dbReference type="PANTHER" id="PTHR23531:SF1">
    <property type="entry name" value="QUINOLENE RESISTANCE PROTEIN NORA"/>
    <property type="match status" value="1"/>
</dbReference>
<name>A0ABV5ZN31_9BACT</name>
<evidence type="ECO:0000256" key="2">
    <source>
        <dbReference type="ARBA" id="ARBA00022989"/>
    </source>
</evidence>
<dbReference type="InterPro" id="IPR020846">
    <property type="entry name" value="MFS_dom"/>
</dbReference>
<dbReference type="InterPro" id="IPR052714">
    <property type="entry name" value="MFS_Exporter"/>
</dbReference>
<keyword evidence="3 4" id="KW-0472">Membrane</keyword>
<dbReference type="Proteomes" id="UP001589688">
    <property type="component" value="Unassembled WGS sequence"/>
</dbReference>
<dbReference type="RefSeq" id="WP_027952280.1">
    <property type="nucleotide sequence ID" value="NZ_JADU01000016.1"/>
</dbReference>
<feature type="transmembrane region" description="Helical" evidence="4">
    <location>
        <begin position="272"/>
        <end position="288"/>
    </location>
</feature>
<feature type="transmembrane region" description="Helical" evidence="4">
    <location>
        <begin position="354"/>
        <end position="374"/>
    </location>
</feature>
<evidence type="ECO:0000313" key="6">
    <source>
        <dbReference type="EMBL" id="MFB9897589.1"/>
    </source>
</evidence>
<organism evidence="6 7">
    <name type="scientific">Hallella seregens ATCC 51272</name>
    <dbReference type="NCBI Taxonomy" id="1336250"/>
    <lineage>
        <taxon>Bacteria</taxon>
        <taxon>Pseudomonadati</taxon>
        <taxon>Bacteroidota</taxon>
        <taxon>Bacteroidia</taxon>
        <taxon>Bacteroidales</taxon>
        <taxon>Prevotellaceae</taxon>
        <taxon>Hallella</taxon>
    </lineage>
</organism>
<dbReference type="PANTHER" id="PTHR23531">
    <property type="entry name" value="QUINOLENE RESISTANCE PROTEIN NORA"/>
    <property type="match status" value="1"/>
</dbReference>
<evidence type="ECO:0000256" key="3">
    <source>
        <dbReference type="ARBA" id="ARBA00023136"/>
    </source>
</evidence>
<feature type="domain" description="Major facilitator superfamily (MFS) profile" evidence="5">
    <location>
        <begin position="174"/>
        <end position="384"/>
    </location>
</feature>
<keyword evidence="2 4" id="KW-1133">Transmembrane helix</keyword>
<feature type="transmembrane region" description="Helical" evidence="4">
    <location>
        <begin position="175"/>
        <end position="196"/>
    </location>
</feature>
<feature type="transmembrane region" description="Helical" evidence="4">
    <location>
        <begin position="330"/>
        <end position="348"/>
    </location>
</feature>
<dbReference type="Gene3D" id="1.20.1250.20">
    <property type="entry name" value="MFS general substrate transporter like domains"/>
    <property type="match status" value="1"/>
</dbReference>
<comment type="caution">
    <text evidence="6">The sequence shown here is derived from an EMBL/GenBank/DDBJ whole genome shotgun (WGS) entry which is preliminary data.</text>
</comment>
<dbReference type="InterPro" id="IPR036259">
    <property type="entry name" value="MFS_trans_sf"/>
</dbReference>
<dbReference type="PROSITE" id="PS50850">
    <property type="entry name" value="MFS"/>
    <property type="match status" value="1"/>
</dbReference>
<reference evidence="6 7" key="1">
    <citation type="submission" date="2024-09" db="EMBL/GenBank/DDBJ databases">
        <authorList>
            <person name="Sun Q."/>
            <person name="Mori K."/>
        </authorList>
    </citation>
    <scope>NUCLEOTIDE SEQUENCE [LARGE SCALE GENOMIC DNA]</scope>
    <source>
        <strain evidence="6 7">ATCC 51272</strain>
    </source>
</reference>
<keyword evidence="7" id="KW-1185">Reference proteome</keyword>
<feature type="transmembrane region" description="Helical" evidence="4">
    <location>
        <begin position="149"/>
        <end position="169"/>
    </location>
</feature>
<feature type="transmembrane region" description="Helical" evidence="4">
    <location>
        <begin position="82"/>
        <end position="99"/>
    </location>
</feature>
<keyword evidence="1 4" id="KW-0812">Transmembrane</keyword>
<sequence>MDTQNTPIHFRLWHKNFLHIALANLLLTMSMYMLLLVLPVHLLHHGYPKIFVTLCFIAYAVGIYLPGGFLSGLIQRHWRSHVCIVAILAQTAILGYYYLMGSHYHLLTLLAGMGVGCCYGLAQMTMTSTLVIDTCESFLRTEANHASSWFGRLALSVGPFLGFWIYAHLGFKEMILASSVCSLLSVLLVMSIKFPFKAPEDFRHWFGLDRFFLVHGTPLYLNLILITLTMGLIISTQLSNYFFMVMIAGFLVAILAEKYVFANAELKSETTVGSLLIGFAILLLLLRYENASQALAAMFSGFGIGIIGSRFLLFFIKLACHCERGTSQSTFFLGWETGLALGLALGYLLGNSDWVLLAALAVLGIAFLLYNFAIHPWYMQNKSR</sequence>
<evidence type="ECO:0000313" key="7">
    <source>
        <dbReference type="Proteomes" id="UP001589688"/>
    </source>
</evidence>
<feature type="transmembrane region" description="Helical" evidence="4">
    <location>
        <begin position="294"/>
        <end position="318"/>
    </location>
</feature>
<feature type="transmembrane region" description="Helical" evidence="4">
    <location>
        <begin position="217"/>
        <end position="235"/>
    </location>
</feature>
<accession>A0ABV5ZN31</accession>
<proteinExistence type="predicted"/>
<gene>
    <name evidence="6" type="ORF">ACFFK8_07215</name>
</gene>
<feature type="transmembrane region" description="Helical" evidence="4">
    <location>
        <begin position="50"/>
        <end position="70"/>
    </location>
</feature>
<dbReference type="EMBL" id="JBHLZF010000002">
    <property type="protein sequence ID" value="MFB9897589.1"/>
    <property type="molecule type" value="Genomic_DNA"/>
</dbReference>
<feature type="transmembrane region" description="Helical" evidence="4">
    <location>
        <begin position="21"/>
        <end position="44"/>
    </location>
</feature>
<evidence type="ECO:0000259" key="5">
    <source>
        <dbReference type="PROSITE" id="PS50850"/>
    </source>
</evidence>
<dbReference type="SUPFAM" id="SSF103473">
    <property type="entry name" value="MFS general substrate transporter"/>
    <property type="match status" value="1"/>
</dbReference>
<feature type="transmembrane region" description="Helical" evidence="4">
    <location>
        <begin position="241"/>
        <end position="260"/>
    </location>
</feature>
<evidence type="ECO:0000256" key="1">
    <source>
        <dbReference type="ARBA" id="ARBA00022692"/>
    </source>
</evidence>
<evidence type="ECO:0000256" key="4">
    <source>
        <dbReference type="SAM" id="Phobius"/>
    </source>
</evidence>
<protein>
    <submittedName>
        <fullName evidence="6">MFS transporter</fullName>
    </submittedName>
</protein>